<protein>
    <submittedName>
        <fullName evidence="2">Uncharacterized protein</fullName>
    </submittedName>
</protein>
<keyword evidence="3" id="KW-1185">Reference proteome</keyword>
<proteinExistence type="predicted"/>
<dbReference type="AlphaFoldDB" id="A0A4S4LAT9"/>
<name>A0A4S4LAT9_9AGAM</name>
<organism evidence="2 3">
    <name type="scientific">Phellinidium pouzarii</name>
    <dbReference type="NCBI Taxonomy" id="167371"/>
    <lineage>
        <taxon>Eukaryota</taxon>
        <taxon>Fungi</taxon>
        <taxon>Dikarya</taxon>
        <taxon>Basidiomycota</taxon>
        <taxon>Agaricomycotina</taxon>
        <taxon>Agaricomycetes</taxon>
        <taxon>Hymenochaetales</taxon>
        <taxon>Hymenochaetaceae</taxon>
        <taxon>Phellinidium</taxon>
    </lineage>
</organism>
<dbReference type="Proteomes" id="UP000308199">
    <property type="component" value="Unassembled WGS sequence"/>
</dbReference>
<accession>A0A4S4LAT9</accession>
<gene>
    <name evidence="2" type="ORF">EW145_g2560</name>
</gene>
<dbReference type="EMBL" id="SGPK01000092">
    <property type="protein sequence ID" value="THH08647.1"/>
    <property type="molecule type" value="Genomic_DNA"/>
</dbReference>
<comment type="caution">
    <text evidence="2">The sequence shown here is derived from an EMBL/GenBank/DDBJ whole genome shotgun (WGS) entry which is preliminary data.</text>
</comment>
<sequence length="129" mass="12904">MIRNLRRQIHAPANVPEAKSAAARASNMAHMHGSDPGSAATHTTSSSGSSHPARTSSHSPVSTSGSDSASTRGSGSGSRSGHSSSTKMDDKDCPSQCGYTAGNGAGLSTSKMFSVFMIPALSALAAAVL</sequence>
<reference evidence="2 3" key="1">
    <citation type="submission" date="2019-02" db="EMBL/GenBank/DDBJ databases">
        <title>Genome sequencing of the rare red list fungi Phellinidium pouzarii.</title>
        <authorList>
            <person name="Buettner E."/>
            <person name="Kellner H."/>
        </authorList>
    </citation>
    <scope>NUCLEOTIDE SEQUENCE [LARGE SCALE GENOMIC DNA]</scope>
    <source>
        <strain evidence="2 3">DSM 108285</strain>
    </source>
</reference>
<feature type="region of interest" description="Disordered" evidence="1">
    <location>
        <begin position="1"/>
        <end position="101"/>
    </location>
</feature>
<evidence type="ECO:0000313" key="2">
    <source>
        <dbReference type="EMBL" id="THH08647.1"/>
    </source>
</evidence>
<evidence type="ECO:0000313" key="3">
    <source>
        <dbReference type="Proteomes" id="UP000308199"/>
    </source>
</evidence>
<feature type="compositionally biased region" description="Low complexity" evidence="1">
    <location>
        <begin position="18"/>
        <end position="86"/>
    </location>
</feature>
<evidence type="ECO:0000256" key="1">
    <source>
        <dbReference type="SAM" id="MobiDB-lite"/>
    </source>
</evidence>